<dbReference type="GeneID" id="105360436"/>
<protein>
    <submittedName>
        <fullName evidence="2">Uncharacterized protein LOC105360436</fullName>
    </submittedName>
</protein>
<keyword evidence="1" id="KW-1185">Reference proteome</keyword>
<dbReference type="Proteomes" id="UP000695007">
    <property type="component" value="Unplaced"/>
</dbReference>
<reference evidence="2" key="1">
    <citation type="submission" date="2025-08" db="UniProtKB">
        <authorList>
            <consortium name="RefSeq"/>
        </authorList>
    </citation>
    <scope>IDENTIFICATION</scope>
</reference>
<dbReference type="KEGG" id="csol:105360436"/>
<gene>
    <name evidence="2" type="primary">LOC105360436</name>
</gene>
<accession>A0AAJ6VNP4</accession>
<evidence type="ECO:0000313" key="2">
    <source>
        <dbReference type="RefSeq" id="XP_011495633.1"/>
    </source>
</evidence>
<sequence length="174" mass="20336">MASDETSESFISHEQDIILISDDSDSNSESAVIENLKPVRTTSILVPISNESKLWWNNLKEDVPGEQQCKIKDCKFAPLGHRAHPLFQRNYCGQEMKLIIQYLNYYDVIHSGKGFCVWEDMHSRGYMRHRTVQSLNNNFKKILLRDIEVFQLPQSLEDKFLELRHISASDRKDY</sequence>
<dbReference type="RefSeq" id="XP_011495633.1">
    <property type="nucleotide sequence ID" value="XM_011497331.1"/>
</dbReference>
<organism evidence="1 2">
    <name type="scientific">Ceratosolen solmsi marchali</name>
    <dbReference type="NCBI Taxonomy" id="326594"/>
    <lineage>
        <taxon>Eukaryota</taxon>
        <taxon>Metazoa</taxon>
        <taxon>Ecdysozoa</taxon>
        <taxon>Arthropoda</taxon>
        <taxon>Hexapoda</taxon>
        <taxon>Insecta</taxon>
        <taxon>Pterygota</taxon>
        <taxon>Neoptera</taxon>
        <taxon>Endopterygota</taxon>
        <taxon>Hymenoptera</taxon>
        <taxon>Apocrita</taxon>
        <taxon>Proctotrupomorpha</taxon>
        <taxon>Chalcidoidea</taxon>
        <taxon>Agaonidae</taxon>
        <taxon>Agaoninae</taxon>
        <taxon>Ceratosolen</taxon>
    </lineage>
</organism>
<dbReference type="AlphaFoldDB" id="A0AAJ6VNP4"/>
<proteinExistence type="predicted"/>
<name>A0AAJ6VNP4_9HYME</name>
<evidence type="ECO:0000313" key="1">
    <source>
        <dbReference type="Proteomes" id="UP000695007"/>
    </source>
</evidence>